<gene>
    <name evidence="1" type="primary">BnaC02g34820D</name>
    <name evidence="1" type="ORF">GSBRNA2T00073351001</name>
</gene>
<accession>A0A078HV09</accession>
<keyword evidence="2" id="KW-1185">Reference proteome</keyword>
<dbReference type="EMBL" id="LK032503">
    <property type="protein sequence ID" value="CDY41672.1"/>
    <property type="molecule type" value="Genomic_DNA"/>
</dbReference>
<protein>
    <submittedName>
        <fullName evidence="1">BnaC02g34820D protein</fullName>
    </submittedName>
</protein>
<proteinExistence type="predicted"/>
<dbReference type="AlphaFoldDB" id="A0A078HV09"/>
<reference evidence="1 2" key="1">
    <citation type="journal article" date="2014" name="Science">
        <title>Plant genetics. Early allopolyploid evolution in the post-Neolithic Brassica napus oilseed genome.</title>
        <authorList>
            <person name="Chalhoub B."/>
            <person name="Denoeud F."/>
            <person name="Liu S."/>
            <person name="Parkin I.A."/>
            <person name="Tang H."/>
            <person name="Wang X."/>
            <person name="Chiquet J."/>
            <person name="Belcram H."/>
            <person name="Tong C."/>
            <person name="Samans B."/>
            <person name="Correa M."/>
            <person name="Da Silva C."/>
            <person name="Just J."/>
            <person name="Falentin C."/>
            <person name="Koh C.S."/>
            <person name="Le Clainche I."/>
            <person name="Bernard M."/>
            <person name="Bento P."/>
            <person name="Noel B."/>
            <person name="Labadie K."/>
            <person name="Alberti A."/>
            <person name="Charles M."/>
            <person name="Arnaud D."/>
            <person name="Guo H."/>
            <person name="Daviaud C."/>
            <person name="Alamery S."/>
            <person name="Jabbari K."/>
            <person name="Zhao M."/>
            <person name="Edger P.P."/>
            <person name="Chelaifa H."/>
            <person name="Tack D."/>
            <person name="Lassalle G."/>
            <person name="Mestiri I."/>
            <person name="Schnel N."/>
            <person name="Le Paslier M.C."/>
            <person name="Fan G."/>
            <person name="Renault V."/>
            <person name="Bayer P.E."/>
            <person name="Golicz A.A."/>
            <person name="Manoli S."/>
            <person name="Lee T.H."/>
            <person name="Thi V.H."/>
            <person name="Chalabi S."/>
            <person name="Hu Q."/>
            <person name="Fan C."/>
            <person name="Tollenaere R."/>
            <person name="Lu Y."/>
            <person name="Battail C."/>
            <person name="Shen J."/>
            <person name="Sidebottom C.H."/>
            <person name="Wang X."/>
            <person name="Canaguier A."/>
            <person name="Chauveau A."/>
            <person name="Berard A."/>
            <person name="Deniot G."/>
            <person name="Guan M."/>
            <person name="Liu Z."/>
            <person name="Sun F."/>
            <person name="Lim Y.P."/>
            <person name="Lyons E."/>
            <person name="Town C.D."/>
            <person name="Bancroft I."/>
            <person name="Wang X."/>
            <person name="Meng J."/>
            <person name="Ma J."/>
            <person name="Pires J.C."/>
            <person name="King G.J."/>
            <person name="Brunel D."/>
            <person name="Delourme R."/>
            <person name="Renard M."/>
            <person name="Aury J.M."/>
            <person name="Adams K.L."/>
            <person name="Batley J."/>
            <person name="Snowdon R.J."/>
            <person name="Tost J."/>
            <person name="Edwards D."/>
            <person name="Zhou Y."/>
            <person name="Hua W."/>
            <person name="Sharpe A.G."/>
            <person name="Paterson A.H."/>
            <person name="Guan C."/>
            <person name="Wincker P."/>
        </authorList>
    </citation>
    <scope>NUCLEOTIDE SEQUENCE [LARGE SCALE GENOMIC DNA]</scope>
    <source>
        <strain evidence="2">cv. Darmor-bzh</strain>
    </source>
</reference>
<sequence>MGRVTDFMLQGRNTRLGIRKDATLANLCREGQWLIPQARSENQVAVLAFLMSISFTEEEDTYERNWNESLQQMQSLGGDGIRKRLLLLSWQAVIYWIWAERNSRLHRNSSRSSALLITIIERQVKDKISSYRDGNPGLSSSLMQSWFLACDRVY</sequence>
<evidence type="ECO:0000313" key="2">
    <source>
        <dbReference type="Proteomes" id="UP000028999"/>
    </source>
</evidence>
<dbReference type="PaxDb" id="3708-A0A078HV09"/>
<dbReference type="OMA" id="YWIWAER"/>
<name>A0A078HV09_BRANA</name>
<evidence type="ECO:0000313" key="1">
    <source>
        <dbReference type="EMBL" id="CDY41672.1"/>
    </source>
</evidence>
<dbReference type="Proteomes" id="UP000028999">
    <property type="component" value="Unassembled WGS sequence"/>
</dbReference>
<organism evidence="1 2">
    <name type="scientific">Brassica napus</name>
    <name type="common">Rape</name>
    <dbReference type="NCBI Taxonomy" id="3708"/>
    <lineage>
        <taxon>Eukaryota</taxon>
        <taxon>Viridiplantae</taxon>
        <taxon>Streptophyta</taxon>
        <taxon>Embryophyta</taxon>
        <taxon>Tracheophyta</taxon>
        <taxon>Spermatophyta</taxon>
        <taxon>Magnoliopsida</taxon>
        <taxon>eudicotyledons</taxon>
        <taxon>Gunneridae</taxon>
        <taxon>Pentapetalae</taxon>
        <taxon>rosids</taxon>
        <taxon>malvids</taxon>
        <taxon>Brassicales</taxon>
        <taxon>Brassicaceae</taxon>
        <taxon>Brassiceae</taxon>
        <taxon>Brassica</taxon>
    </lineage>
</organism>
<dbReference type="Gramene" id="CDY41672">
    <property type="protein sequence ID" value="CDY41672"/>
    <property type="gene ID" value="GSBRNA2T00073351001"/>
</dbReference>